<evidence type="ECO:0000256" key="1">
    <source>
        <dbReference type="ARBA" id="ARBA00001917"/>
    </source>
</evidence>
<evidence type="ECO:0000256" key="3">
    <source>
        <dbReference type="ARBA" id="ARBA00004202"/>
    </source>
</evidence>
<evidence type="ECO:0000256" key="6">
    <source>
        <dbReference type="ARBA" id="ARBA00011331"/>
    </source>
</evidence>
<reference evidence="16 17" key="1">
    <citation type="submission" date="2013-12" db="EMBL/GenBank/DDBJ databases">
        <authorList>
            <consortium name="DOE Joint Genome Institute"/>
            <person name="Smidt H."/>
            <person name="Huntemann M."/>
            <person name="Han J."/>
            <person name="Chen A."/>
            <person name="Kyrpides N."/>
            <person name="Mavromatis K."/>
            <person name="Markowitz V."/>
            <person name="Palaniappan K."/>
            <person name="Ivanova N."/>
            <person name="Schaumberg A."/>
            <person name="Pati A."/>
            <person name="Liolios K."/>
            <person name="Nordberg H.P."/>
            <person name="Cantor M.N."/>
            <person name="Hua S.X."/>
            <person name="Woyke T."/>
        </authorList>
    </citation>
    <scope>NUCLEOTIDE SEQUENCE [LARGE SCALE GENOMIC DNA]</scope>
    <source>
        <strain evidence="17">DSM 15288</strain>
    </source>
</reference>
<comment type="similarity">
    <text evidence="5">Belongs to the FAD-dependent glycerol-3-phosphate dehydrogenase family.</text>
</comment>
<accession>W0EBU3</accession>
<evidence type="ECO:0000256" key="12">
    <source>
        <dbReference type="ARBA" id="ARBA00023136"/>
    </source>
</evidence>
<keyword evidence="9" id="KW-0285">Flavoprotein</keyword>
<dbReference type="SUPFAM" id="SSF51905">
    <property type="entry name" value="FAD/NAD(P)-binding domain"/>
    <property type="match status" value="1"/>
</dbReference>
<dbReference type="KEGG" id="dmt:DESME_15190"/>
<protein>
    <recommendedName>
        <fullName evidence="7">glycerol-3-phosphate dehydrogenase</fullName>
        <ecNumber evidence="7">1.1.5.3</ecNumber>
    </recommendedName>
</protein>
<dbReference type="GO" id="GO:0004368">
    <property type="term" value="F:glycerol-3-phosphate dehydrogenase (quinone) activity"/>
    <property type="evidence" value="ECO:0007669"/>
    <property type="project" value="UniProtKB-EC"/>
</dbReference>
<dbReference type="GO" id="GO:0010181">
    <property type="term" value="F:FMN binding"/>
    <property type="evidence" value="ECO:0007669"/>
    <property type="project" value="InterPro"/>
</dbReference>
<evidence type="ECO:0000313" key="16">
    <source>
        <dbReference type="EMBL" id="AHF08217.1"/>
    </source>
</evidence>
<evidence type="ECO:0000256" key="11">
    <source>
        <dbReference type="ARBA" id="ARBA00023002"/>
    </source>
</evidence>
<evidence type="ECO:0000256" key="10">
    <source>
        <dbReference type="ARBA" id="ARBA00022827"/>
    </source>
</evidence>
<comment type="cofactor">
    <cofactor evidence="1">
        <name>FMN</name>
        <dbReference type="ChEBI" id="CHEBI:58210"/>
    </cofactor>
</comment>
<dbReference type="Gene3D" id="3.50.50.60">
    <property type="entry name" value="FAD/NAD(P)-binding domain"/>
    <property type="match status" value="1"/>
</dbReference>
<evidence type="ECO:0000256" key="7">
    <source>
        <dbReference type="ARBA" id="ARBA00013029"/>
    </source>
</evidence>
<dbReference type="eggNOG" id="COG0578">
    <property type="taxonomic scope" value="Bacteria"/>
</dbReference>
<evidence type="ECO:0000259" key="15">
    <source>
        <dbReference type="Pfam" id="PF04324"/>
    </source>
</evidence>
<dbReference type="SUPFAM" id="SSF54373">
    <property type="entry name" value="FAD-linked reductases, C-terminal domain"/>
    <property type="match status" value="1"/>
</dbReference>
<dbReference type="CDD" id="cd19946">
    <property type="entry name" value="GlpA-like_Fer2_BFD-like"/>
    <property type="match status" value="1"/>
</dbReference>
<comment type="subcellular location">
    <subcellularLocation>
        <location evidence="3">Cell membrane</location>
        <topology evidence="3">Peripheral membrane protein</topology>
    </subcellularLocation>
</comment>
<dbReference type="GO" id="GO:0050660">
    <property type="term" value="F:flavin adenine dinucleotide binding"/>
    <property type="evidence" value="ECO:0007669"/>
    <property type="project" value="InterPro"/>
</dbReference>
<proteinExistence type="inferred from homology"/>
<dbReference type="Gene3D" id="1.10.10.1100">
    <property type="entry name" value="BFD-like [2Fe-2S]-binding domain"/>
    <property type="match status" value="1"/>
</dbReference>
<keyword evidence="11" id="KW-0560">Oxidoreductase</keyword>
<evidence type="ECO:0000256" key="2">
    <source>
        <dbReference type="ARBA" id="ARBA00001974"/>
    </source>
</evidence>
<evidence type="ECO:0000313" key="17">
    <source>
        <dbReference type="Proteomes" id="UP000010847"/>
    </source>
</evidence>
<dbReference type="Pfam" id="PF01266">
    <property type="entry name" value="DAO"/>
    <property type="match status" value="1"/>
</dbReference>
<feature type="domain" description="BFD-like [2Fe-2S]-binding" evidence="15">
    <location>
        <begin position="435"/>
        <end position="481"/>
    </location>
</feature>
<dbReference type="InterPro" id="IPR000447">
    <property type="entry name" value="G3P_DH_FAD-dep"/>
</dbReference>
<dbReference type="PRINTS" id="PR01001">
    <property type="entry name" value="FADG3PDH"/>
</dbReference>
<dbReference type="RefSeq" id="WP_006716903.1">
    <property type="nucleotide sequence ID" value="NZ_CP007032.1"/>
</dbReference>
<dbReference type="OrthoDB" id="9801699at2"/>
<evidence type="ECO:0000256" key="4">
    <source>
        <dbReference type="ARBA" id="ARBA00005157"/>
    </source>
</evidence>
<evidence type="ECO:0000256" key="13">
    <source>
        <dbReference type="ARBA" id="ARBA00049055"/>
    </source>
</evidence>
<dbReference type="STRING" id="871968.DESME_15190"/>
<dbReference type="UniPathway" id="UPA00618">
    <property type="reaction ID" value="UER00673"/>
</dbReference>
<comment type="subunit">
    <text evidence="6">Composed of a catalytic GlpA/B dimer and of membrane bound GlpC.</text>
</comment>
<feature type="domain" description="FAD dependent oxidoreductase" evidence="14">
    <location>
        <begin position="8"/>
        <end position="357"/>
    </location>
</feature>
<dbReference type="PANTHER" id="PTHR11985:SF15">
    <property type="entry name" value="GLYCEROL-3-PHOSPHATE DEHYDROGENASE, MITOCHONDRIAL"/>
    <property type="match status" value="1"/>
</dbReference>
<evidence type="ECO:0000259" key="14">
    <source>
        <dbReference type="Pfam" id="PF01266"/>
    </source>
</evidence>
<dbReference type="HOGENOM" id="CLU_015740_0_1_9"/>
<comment type="pathway">
    <text evidence="4">Polyol metabolism; glycerol degradation via glycerol kinase pathway; glycerone phosphate from sn-glycerol 3-phosphate (anaerobic route): step 1/1.</text>
</comment>
<dbReference type="InterPro" id="IPR006076">
    <property type="entry name" value="FAD-dep_OxRdtase"/>
</dbReference>
<organism evidence="16 17">
    <name type="scientific">Desulfitobacterium metallireducens DSM 15288</name>
    <dbReference type="NCBI Taxonomy" id="871968"/>
    <lineage>
        <taxon>Bacteria</taxon>
        <taxon>Bacillati</taxon>
        <taxon>Bacillota</taxon>
        <taxon>Clostridia</taxon>
        <taxon>Eubacteriales</taxon>
        <taxon>Desulfitobacteriaceae</taxon>
        <taxon>Desulfitobacterium</taxon>
    </lineage>
</organism>
<dbReference type="InterPro" id="IPR007419">
    <property type="entry name" value="BFD-like_2Fe2S-bd_dom"/>
</dbReference>
<dbReference type="NCBIfam" id="NF008313">
    <property type="entry name" value="PRK11101.1"/>
    <property type="match status" value="1"/>
</dbReference>
<name>W0EBU3_9FIRM</name>
<evidence type="ECO:0000256" key="8">
    <source>
        <dbReference type="ARBA" id="ARBA00022475"/>
    </source>
</evidence>
<comment type="catalytic activity">
    <reaction evidence="13">
        <text>a quinone + sn-glycerol 3-phosphate = dihydroxyacetone phosphate + a quinol</text>
        <dbReference type="Rhea" id="RHEA:18977"/>
        <dbReference type="ChEBI" id="CHEBI:24646"/>
        <dbReference type="ChEBI" id="CHEBI:57597"/>
        <dbReference type="ChEBI" id="CHEBI:57642"/>
        <dbReference type="ChEBI" id="CHEBI:132124"/>
        <dbReference type="EC" id="1.1.5.3"/>
    </reaction>
</comment>
<dbReference type="EMBL" id="CP007032">
    <property type="protein sequence ID" value="AHF08217.1"/>
    <property type="molecule type" value="Genomic_DNA"/>
</dbReference>
<dbReference type="PANTHER" id="PTHR11985">
    <property type="entry name" value="GLYCEROL-3-PHOSPHATE DEHYDROGENASE"/>
    <property type="match status" value="1"/>
</dbReference>
<dbReference type="Gene3D" id="3.30.9.10">
    <property type="entry name" value="D-Amino Acid Oxidase, subunit A, domain 2"/>
    <property type="match status" value="1"/>
</dbReference>
<comment type="cofactor">
    <cofactor evidence="2">
        <name>FAD</name>
        <dbReference type="ChEBI" id="CHEBI:57692"/>
    </cofactor>
</comment>
<dbReference type="GO" id="GO:0006072">
    <property type="term" value="P:glycerol-3-phosphate metabolic process"/>
    <property type="evidence" value="ECO:0007669"/>
    <property type="project" value="InterPro"/>
</dbReference>
<dbReference type="EC" id="1.1.5.3" evidence="7"/>
<dbReference type="NCBIfam" id="TIGR03377">
    <property type="entry name" value="glycerol3P_GlpA"/>
    <property type="match status" value="1"/>
</dbReference>
<evidence type="ECO:0000256" key="5">
    <source>
        <dbReference type="ARBA" id="ARBA00007330"/>
    </source>
</evidence>
<evidence type="ECO:0000256" key="9">
    <source>
        <dbReference type="ARBA" id="ARBA00022630"/>
    </source>
</evidence>
<dbReference type="InterPro" id="IPR041854">
    <property type="entry name" value="BFD-like_2Fe2S-bd_dom_sf"/>
</dbReference>
<dbReference type="GO" id="GO:0019563">
    <property type="term" value="P:glycerol catabolic process"/>
    <property type="evidence" value="ECO:0007669"/>
    <property type="project" value="UniProtKB-UniPathway"/>
</dbReference>
<dbReference type="GO" id="GO:0005886">
    <property type="term" value="C:plasma membrane"/>
    <property type="evidence" value="ECO:0007669"/>
    <property type="project" value="UniProtKB-SubCell"/>
</dbReference>
<dbReference type="PROSITE" id="PS00978">
    <property type="entry name" value="FAD_G3PDH_2"/>
    <property type="match status" value="1"/>
</dbReference>
<keyword evidence="10" id="KW-0274">FAD</keyword>
<gene>
    <name evidence="16" type="ORF">DESME_15190</name>
</gene>
<keyword evidence="17" id="KW-1185">Reference proteome</keyword>
<dbReference type="AlphaFoldDB" id="W0EBU3"/>
<sequence length="538" mass="59642">MLAYSAQVIIIGGGATGVGILRDLSMRGISALLFEQGDLAYGTSSRFHGLLHSGARYAVKDPVSAEECIRENRILKKIAANCVADTGGWFIQTEEDDPSFVRRWLAGCQRSGIPVRKISTAEALVQEPLLNQDTVQVFEVPDAAVDGFKLVWANARSAQRYGGEYKTYHQVNQILRKGDQITGVTGIHRLTGEEFQAEAEIVVNAAGAWTSQVALSADISLEVICDKGTLLAFNRRLFKHVINRLRTPGDGDIFVPHETITILGTTSEVVNSPLENRPTEEEVGQLMALGAKLLPAINQQRVIRAFSGVRPLHREDSEVPGSEEEGREVSRTFALIDHEVQDGVQGFLSIVGGKFTTYRLMAEKVADWVAQKLGNTVPCRTAEESLVPHITEELRARAFQLLPLGASDKMLERLGEQSQVVLDQIEKNPAKGQMLCECERVSVAEVEHAVKDSDDYTLSDIRRKTRLGMGTCQGAFCSYRALPLLWKEERYGSLNEQLTQFLDQRWKGIRPVLWGQQLRETELARAIYAGVLRLRAED</sequence>
<dbReference type="Pfam" id="PF04324">
    <property type="entry name" value="Fer2_BFD"/>
    <property type="match status" value="1"/>
</dbReference>
<keyword evidence="12" id="KW-0472">Membrane</keyword>
<dbReference type="InterPro" id="IPR036188">
    <property type="entry name" value="FAD/NAD-bd_sf"/>
</dbReference>
<dbReference type="GO" id="GO:0009331">
    <property type="term" value="C:glycerol-3-phosphate dehydrogenase (FAD) complex"/>
    <property type="evidence" value="ECO:0007669"/>
    <property type="project" value="InterPro"/>
</dbReference>
<dbReference type="InterPro" id="IPR017752">
    <property type="entry name" value="G3P_DH_GlpA_su"/>
</dbReference>
<dbReference type="Proteomes" id="UP000010847">
    <property type="component" value="Chromosome"/>
</dbReference>
<keyword evidence="8" id="KW-1003">Cell membrane</keyword>